<proteinExistence type="predicted"/>
<dbReference type="eggNOG" id="COG3210">
    <property type="taxonomic scope" value="Bacteria"/>
</dbReference>
<dbReference type="Proteomes" id="UP000000503">
    <property type="component" value="Chromosome"/>
</dbReference>
<dbReference type="PANTHER" id="PTHR35037">
    <property type="entry name" value="C-TERMINAL REGION OF AIDA-LIKE PROTEIN"/>
    <property type="match status" value="1"/>
</dbReference>
<reference evidence="2" key="1">
    <citation type="journal article" date="2013" name="Stand. Genomic Sci.">
        <title>Genome sequence of the thermophilic fresh-water bacterium Spirochaeta caldaria type strain (H1(T)), reclassification of Spirochaeta caldaria, Spirochaeta stenostrepta, and Spirochaeta zuelzerae in the genus Treponema as Treponema caldaria comb. nov., Treponema stenostrepta comb. nov., and Treponema zuelzerae comb. nov., and emendation of the genus Treponema.</title>
        <authorList>
            <person name="Abt B."/>
            <person name="Goker M."/>
            <person name="Scheuner C."/>
            <person name="Han C."/>
            <person name="Lu M."/>
            <person name="Misra M."/>
            <person name="Lapidus A."/>
            <person name="Nolan M."/>
            <person name="Lucas S."/>
            <person name="Hammon N."/>
            <person name="Deshpande S."/>
            <person name="Cheng J.F."/>
            <person name="Tapia R."/>
            <person name="Goodwin L.A."/>
            <person name="Pitluck S."/>
            <person name="Liolios K."/>
            <person name="Pagani I."/>
            <person name="Ivanova N."/>
            <person name="Mavromatis K."/>
            <person name="Mikhailova N."/>
            <person name="Huntemann M."/>
            <person name="Pati A."/>
            <person name="Chen A."/>
            <person name="Palaniappan K."/>
            <person name="Land M."/>
            <person name="Hauser L."/>
            <person name="Jeffries C.D."/>
            <person name="Rohde M."/>
            <person name="Spring S."/>
            <person name="Gronow S."/>
            <person name="Detter J.C."/>
            <person name="Bristow J."/>
            <person name="Eisen J.A."/>
            <person name="Markowitz V."/>
            <person name="Hugenholtz P."/>
            <person name="Kyrpides N.C."/>
            <person name="Woyke T."/>
            <person name="Klenk H.P."/>
        </authorList>
    </citation>
    <scope>NUCLEOTIDE SEQUENCE</scope>
    <source>
        <strain evidence="2">ATCC 51460 / DSM 7334 / H1</strain>
    </source>
</reference>
<gene>
    <name evidence="1" type="ordered locus">Spica_2531</name>
</gene>
<evidence type="ECO:0000313" key="1">
    <source>
        <dbReference type="EMBL" id="AEJ20634.1"/>
    </source>
</evidence>
<dbReference type="PANTHER" id="PTHR35037:SF3">
    <property type="entry name" value="C-TERMINAL REGION OF AIDA-LIKE PROTEIN"/>
    <property type="match status" value="1"/>
</dbReference>
<organism evidence="1 2">
    <name type="scientific">Gracilinema caldarium (strain ATCC 51460 / DSM 7334 / H1)</name>
    <name type="common">Treponema caldarium</name>
    <dbReference type="NCBI Taxonomy" id="744872"/>
    <lineage>
        <taxon>Bacteria</taxon>
        <taxon>Pseudomonadati</taxon>
        <taxon>Spirochaetota</taxon>
        <taxon>Spirochaetia</taxon>
        <taxon>Spirochaetales</taxon>
        <taxon>Breznakiellaceae</taxon>
        <taxon>Gracilinema</taxon>
    </lineage>
</organism>
<evidence type="ECO:0000313" key="2">
    <source>
        <dbReference type="Proteomes" id="UP000000503"/>
    </source>
</evidence>
<dbReference type="Gene3D" id="2.60.40.4070">
    <property type="match status" value="1"/>
</dbReference>
<dbReference type="eggNOG" id="COG2911">
    <property type="taxonomic scope" value="Bacteria"/>
</dbReference>
<dbReference type="EMBL" id="CP002868">
    <property type="protein sequence ID" value="AEJ20634.1"/>
    <property type="molecule type" value="Genomic_DNA"/>
</dbReference>
<dbReference type="OrthoDB" id="368286at2"/>
<dbReference type="RefSeq" id="WP_013969912.1">
    <property type="nucleotide sequence ID" value="NC_015732.1"/>
</dbReference>
<dbReference type="HOGENOM" id="CLU_000438_0_0_12"/>
<name>F8F4I7_GRAC1</name>
<accession>F8F4I7</accession>
<dbReference type="KEGG" id="scd:Spica_2531"/>
<keyword evidence="2" id="KW-1185">Reference proteome</keyword>
<sequence length="3083" mass="308447">MKRALSCFHSFNFNKWLLCILLFSTYIYIAPIFAQSPTPTKTWNAGTSGTWGTAANWSGGTLPSASDVVALDGTSSITLDNNYTMNSVVFNHNNANTVTFYLNGFTLLVSGGSLNFGQSGGGAIPSNVNIVGPGSINVTGYMDANENATNTINLSNNVSISISGTFWGNQNAGTSTTFNGDGTCSLSAASLSGTGYNIIFNNMTITTGGVTYHSPTTSQTPAAGTTITVTLTGTFSSGTQFQYTTTRTNDNITTNESYTVDGAIITGSVGATNFTTLSGAGTFSFNITYPGAVDAGDGLNVSILAPNGFILGSISFIQPSATIWNWDGDTSTDWSTAANWDVGSVPTVTSLVVIPSGTPNSPVLTTHATAASVTVDPGATLDLNGYNLTGLSTITNNGIIRLQGTETVGGTKINGAGSAIEYYGLSGTLVWGSTYENLTINSSGTVTANAAVTVAGNLTLTAGTLVLANFSQTIGGNVSGAGTLDASSITGGNTLTVGGYMGTNGSPVGTLLAPTSTSVSVGTNWNVTNFTHNGGTVIFTGTGTIYSANTFNNLSITTGAGPETVNVSGTLTVANNLSVAVGHTLAVGNNVLSVTGTTTNGGTITLGNQSATFGGLVTNAGGTLTGGSGTLNLNGGINGGTLTASSGTTNVGGDLTLGSFTHNSGVVVFTGSCLLTSNGQRFYDLTIGAGATVTPQDALVVNRNFVINNTGTYVHNGQSLTLGGVGGAAGNVTDSNVMKQNLGTVTVSTAAKTMTTSIECNQLTVTSTLNKGAGNDISVSGALNVTGGTLNMNGGGTVTVGGNVTLGTLSNGAGSTLALNGGGTQVVRPNGQTLGSVSVSGGGTVVQWSGTATTQNITINTGTTFRLDSTVVPGAVTLNVSAGSTVTNNGSFELNSGGGVLTLQGTAASANYAGNDISWSGQDLTMGNLVYGPAANLPNLTDVSLNAAVTFTNGIVAVAGSSIAVGTTTLSLGAASTLNGTMTVGAGGTVAAGANGITNGGAITFNGGGSAINCGAFTSTGTINNTGTNTITASGNVAISGTFNTPGNSTLVMTGAGTTLNAGVQIGNLTTGGTATVTSLANLQLAGSLNLGTGTSLALGGFGAAITGSATGAGTAQLNGGSGLVTVGGNFTVPDYIATSGTTRIGGTTVTFTTLAHSGGMIELNGTVTPVTLTTGNQTFNNLSITTGAGPETVNVSGTLTVANNLSVAVGHTLAVGNNVLSVTGTTTNSGTITLGNQSATFGGLVTNAGGTLTGGSGTLNLNGGINGGTLTASSGTTNVGGDLTLGSFTHNSGVVVFTGSCLLTSNGQRFYDLTIGAGATVTPQDALVVNRNFVINNTGTYVHNGQSLTLGGVGGAAGNVTDSNVMKQNLGTVTVSTAAKTMTTSIECNQLTVTSTLNKGAGNDISVSGALNVTGGTLNMNGGGTVTVGGNVTLGTLSNGAGSTLALNGGGTQVVRPNGQTLGSVSVSGGGTVVQWSGTATTQNITINTGTTFRLDSTVVPGAVTLNVSAGSTVTNNGSFELNSGGGVLTLQGTAASANYAGNDISWSGQDLTMGNLVYGPAANLPNLTDVSLNAAVTFTNGIVAVAGSSIAVGTTTLSLGAASTLNGTMTVGAGGTVAAGANGITNGGAITFNGGGSAINCGAFTSTGTINNTGTNTITASGNVAISGTFNTPGNSTLVMTGAGTTLNAGVQIGNLTTGGTATVTSLANLQLAGSLNLGTGTSLALGGFGAAITGSATGAGTAQLNGGSGLVTVGGNFTVPDYIATSGTTRIGGTTVTFTTLAHSGGMIELNGTVTPVTLTTGNQTFNNLSITTGAGPETVNVSGTLTVANNLSVAVGHTLAVGNNVLSVTGVTTNGGTITLGNQSATFGGLVTNAGGTLTGGSGTLNLNGGINGGTLTASSGTTNVGGDLTLGSFTHNSGVVVFTGSCLLTSNGQRFYDLTIGAGATVTPQDALVVNRNFVINNTGTYVHNGQSLTLGGVGGAAGNVTDSNVMKQNLGTVTVSTAAKTMTTSIECNQLTVTSTLNKGAGNDISVSGALNVTGGTLNMNGGGTVTVGGNVTLGTLSNGAGSTLALNGGGTQVVRPNGQTLGSVSVSGGGTVVQWSGTATTQNITINTGTTFRLDSTVVPGAVTLNVSAGSTVTNNGSFELNSGGGVLTLQGTAASANYAGNDISWSGQDLTMGNLVYGPAANLPNLTDVSLNAAVTFTNGIVAVAGSSIAVGTTTLSLGAASTLNGTMTVGAGGTVAAGANGITNGGAITFNGGGSAINCGAFTSTGTINNTGTNTITASGNVAISGTFNTPGNSTLVMTGAGTTLNAGVQIGNLSLNSGGNISLVSVLSISGNLTIQNGSFTSNDHNITVGGNWTNNTGIANHFIPGTCVVEFTSNNPVISGSNEWYELKYYVAGGTIRFERNKTQYFLSNGKLNIHGTSGNNITITRDNQGDDGQDLNWVLPAAPDPALMWQINLAGTAIVDLQHVTIYYSDARSTPISYDSGLALLGTVTADNSPPGEQQLTCYGWISGLNVLYSYTEDENGNGKIDRIKVKTQSFLNMDFSNFEVSVDGYEVDRTKGTNGFSGTYGDSVFYIWLKEKPYVDGNITPSWRIITLQANRSLKGTIAPYFSLGTDLANPIIPADTVPPRIVYTFSLPGSSETFFAFNEPINNSLGNSIANTDINDFASATALNVVGQIGTGSLFGVMATYPTAYNINDIANGSTTVTIANNISDRAQPITDWTTDPVYSAFVTEAPEYPNGTLPNPISLSSNSHRISDVLISVPPASATDDRYFVWPIWARDSVTTEVSESQYESAFPTGSEAAGQTIGLVRDFTGTQWLRDQDITLQVRVNPALNPVNLSLHFDSNVADTFRATSVNGPIGLWLPVFNQGSPSGAAFSGIVPWPNDPAHGGGTSRYGGALQGTGPLWNFSIPASDPRVKSVSTLDFFFTLDNGLNADNPLYVARLDVAPGAAIPSNWYRLVRPFSFDIHDVTKQRSNATILNNVIDPTKGERVRLSYQLTKAGQVTIQVFTLDGDLVQVLYRGYRQAGDYTASWDGKNRGGRVVARGMYFIRIVGPDIDEIRKVMVVKE</sequence>
<dbReference type="STRING" id="744872.Spica_2531"/>
<dbReference type="InterPro" id="IPR051551">
    <property type="entry name" value="Autotransporter_adhesion"/>
</dbReference>
<protein>
    <submittedName>
        <fullName evidence="1">Autotransporter-associated beta strand repeat protein</fullName>
    </submittedName>
</protein>